<evidence type="ECO:0000313" key="4">
    <source>
        <dbReference type="Proteomes" id="UP000434850"/>
    </source>
</evidence>
<reference evidence="3 4" key="1">
    <citation type="submission" date="2019-12" db="EMBL/GenBank/DDBJ databases">
        <title>Mucilaginibacter sp. HME9299 genome sequencing and assembly.</title>
        <authorList>
            <person name="Kang H."/>
            <person name="Kim H."/>
            <person name="Joh K."/>
        </authorList>
    </citation>
    <scope>NUCLEOTIDE SEQUENCE [LARGE SCALE GENOMIC DNA]</scope>
    <source>
        <strain evidence="3 4">HME9299</strain>
    </source>
</reference>
<dbReference type="OrthoDB" id="1419682at2"/>
<dbReference type="Pfam" id="PF13568">
    <property type="entry name" value="OMP_b-brl_2"/>
    <property type="match status" value="1"/>
</dbReference>
<dbReference type="Proteomes" id="UP000434850">
    <property type="component" value="Unassembled WGS sequence"/>
</dbReference>
<keyword evidence="1" id="KW-0812">Transmembrane</keyword>
<keyword evidence="4" id="KW-1185">Reference proteome</keyword>
<keyword evidence="1" id="KW-0472">Membrane</keyword>
<dbReference type="AlphaFoldDB" id="A0A6I4ICJ3"/>
<sequence>MSEQLDNELRKRISEVFENYEDTAPSNEGWAMLRQKFPENKPKRIIPLWWMATAAMLLILSMFAIWLYQQPGKTTENAGQSVVKTTINPQKPVAPNHDSQEAVSAEMAASNNLAATNDKQKQPSINEPSVTNHSIVGNNAFSADAVNTNVVTNTQALPVENNIAGSVISQSKLAANSGSVLMQNKGGASYGADSTQINSPAMIAQQKPVATDQHKSIIAVKKDSAAVEAGQSRMAAFLANEQKKEDALIKGKEPSEKANVDKKVMYGVYAATYFNYAEGSKSQVNAGAGFSTDIRLSKNFKLSTGVAIGRNTLSYENQPVSASLQSDAAYASDFAKVEVIPISNLNQLGFTPLRVAASPTISAYNISLTGLDVPVNIKYEFNPQRSDAYISAGLSSGTFISENFRYKFDSNIRDGIATSNTSSIPDATSSRSFTGFNFARTLNLSMGMGYQLSRHNRLVIEPFFKYPLGGLGSQQIRFGSGGVNLQFKFQGSKK</sequence>
<accession>A0A6I4ICJ3</accession>
<evidence type="ECO:0000313" key="3">
    <source>
        <dbReference type="EMBL" id="MVN92951.1"/>
    </source>
</evidence>
<keyword evidence="1" id="KW-1133">Transmembrane helix</keyword>
<evidence type="ECO:0000256" key="1">
    <source>
        <dbReference type="SAM" id="Phobius"/>
    </source>
</evidence>
<dbReference type="EMBL" id="WQLA01000008">
    <property type="protein sequence ID" value="MVN92951.1"/>
    <property type="molecule type" value="Genomic_DNA"/>
</dbReference>
<organism evidence="3 4">
    <name type="scientific">Mucilaginibacter aquatilis</name>
    <dbReference type="NCBI Taxonomy" id="1517760"/>
    <lineage>
        <taxon>Bacteria</taxon>
        <taxon>Pseudomonadati</taxon>
        <taxon>Bacteroidota</taxon>
        <taxon>Sphingobacteriia</taxon>
        <taxon>Sphingobacteriales</taxon>
        <taxon>Sphingobacteriaceae</taxon>
        <taxon>Mucilaginibacter</taxon>
    </lineage>
</organism>
<name>A0A6I4ICJ3_9SPHI</name>
<feature type="transmembrane region" description="Helical" evidence="1">
    <location>
        <begin position="48"/>
        <end position="68"/>
    </location>
</feature>
<protein>
    <submittedName>
        <fullName evidence="3">Outer membrane beta-barrel protein</fullName>
    </submittedName>
</protein>
<evidence type="ECO:0000259" key="2">
    <source>
        <dbReference type="Pfam" id="PF13568"/>
    </source>
</evidence>
<proteinExistence type="predicted"/>
<dbReference type="InterPro" id="IPR025665">
    <property type="entry name" value="Beta-barrel_OMP_2"/>
</dbReference>
<feature type="domain" description="Outer membrane protein beta-barrel" evidence="2">
    <location>
        <begin position="280"/>
        <end position="468"/>
    </location>
</feature>
<comment type="caution">
    <text evidence="3">The sequence shown here is derived from an EMBL/GenBank/DDBJ whole genome shotgun (WGS) entry which is preliminary data.</text>
</comment>
<dbReference type="RefSeq" id="WP_157543273.1">
    <property type="nucleotide sequence ID" value="NZ_WQLA01000008.1"/>
</dbReference>
<gene>
    <name evidence="3" type="ORF">GO816_17600</name>
</gene>